<dbReference type="InterPro" id="IPR013087">
    <property type="entry name" value="Znf_C2H2_type"/>
</dbReference>
<keyword evidence="6" id="KW-0539">Nucleus</keyword>
<dbReference type="FunFam" id="3.30.160.60:FF:000446">
    <property type="entry name" value="Zinc finger protein"/>
    <property type="match status" value="1"/>
</dbReference>
<evidence type="ECO:0000313" key="10">
    <source>
        <dbReference type="EMBL" id="KAL1403540.1"/>
    </source>
</evidence>
<organism evidence="10 11">
    <name type="scientific">Culex pipiens pipiens</name>
    <name type="common">Northern house mosquito</name>
    <dbReference type="NCBI Taxonomy" id="38569"/>
    <lineage>
        <taxon>Eukaryota</taxon>
        <taxon>Metazoa</taxon>
        <taxon>Ecdysozoa</taxon>
        <taxon>Arthropoda</taxon>
        <taxon>Hexapoda</taxon>
        <taxon>Insecta</taxon>
        <taxon>Pterygota</taxon>
        <taxon>Neoptera</taxon>
        <taxon>Endopterygota</taxon>
        <taxon>Diptera</taxon>
        <taxon>Nematocera</taxon>
        <taxon>Culicoidea</taxon>
        <taxon>Culicidae</taxon>
        <taxon>Culicinae</taxon>
        <taxon>Culicini</taxon>
        <taxon>Culex</taxon>
        <taxon>Culex</taxon>
    </lineage>
</organism>
<gene>
    <name evidence="10" type="ORF">pipiens_019319</name>
</gene>
<feature type="domain" description="C2H2-type" evidence="9">
    <location>
        <begin position="382"/>
        <end position="410"/>
    </location>
</feature>
<comment type="subcellular location">
    <subcellularLocation>
        <location evidence="1">Nucleus</location>
    </subcellularLocation>
</comment>
<evidence type="ECO:0000256" key="1">
    <source>
        <dbReference type="ARBA" id="ARBA00004123"/>
    </source>
</evidence>
<protein>
    <recommendedName>
        <fullName evidence="9">C2H2-type domain-containing protein</fullName>
    </recommendedName>
</protein>
<feature type="domain" description="C2H2-type" evidence="9">
    <location>
        <begin position="269"/>
        <end position="296"/>
    </location>
</feature>
<dbReference type="PROSITE" id="PS50157">
    <property type="entry name" value="ZINC_FINGER_C2H2_2"/>
    <property type="match status" value="4"/>
</dbReference>
<dbReference type="InterPro" id="IPR036236">
    <property type="entry name" value="Znf_C2H2_sf"/>
</dbReference>
<dbReference type="GO" id="GO:0008270">
    <property type="term" value="F:zinc ion binding"/>
    <property type="evidence" value="ECO:0007669"/>
    <property type="project" value="UniProtKB-KW"/>
</dbReference>
<keyword evidence="5" id="KW-0862">Zinc</keyword>
<dbReference type="PANTHER" id="PTHR24379">
    <property type="entry name" value="KRAB AND ZINC FINGER DOMAIN-CONTAINING"/>
    <property type="match status" value="1"/>
</dbReference>
<sequence length="410" mass="46746">MWSHRGNWNAVRWILGRWIVRRLSGQQVRQWTDRVRIGDIKKVIDVLPFGPLARFQLVLNVRSVTTCANTGVQRSAIGPERTFAVQYLRCFLAMAELGERPRWRFASLDGCCLAEPTDQIPVPTGKPIKGMKSLTRKVASAPNFEKKCPLCGLHNPLEQCDQYFVCRPCQNMFVVFTGSTKVTEALLKPADPQGDEHVALSEVPQDVDMEEEAVDEFGPMDETNGEIVEKLEIVTHSCKNCARIFDTKPAMLHHFNRCKNQPVAERKWHTCSICQANFSRPLELRDHLNKHKGIKPYKCRKANCDAHFYGARARITHEHNCGSVPPECQVCGKIFKTKSRLTRHRTVHSEERNFPCSVCTKRFKSSYAASVHMRIHTQEKPFCCPVCAQGFAYKCLVKPHLEKCHASKED</sequence>
<reference evidence="10 11" key="1">
    <citation type="submission" date="2024-05" db="EMBL/GenBank/DDBJ databases">
        <title>Culex pipiens pipiens assembly and annotation.</title>
        <authorList>
            <person name="Alout H."/>
            <person name="Durand T."/>
        </authorList>
    </citation>
    <scope>NUCLEOTIDE SEQUENCE [LARGE SCALE GENOMIC DNA]</scope>
    <source>
        <strain evidence="10">HA-2024</strain>
        <tissue evidence="10">Whole body</tissue>
    </source>
</reference>
<evidence type="ECO:0000256" key="6">
    <source>
        <dbReference type="ARBA" id="ARBA00023242"/>
    </source>
</evidence>
<evidence type="ECO:0000313" key="11">
    <source>
        <dbReference type="Proteomes" id="UP001562425"/>
    </source>
</evidence>
<dbReference type="SUPFAM" id="SSF57667">
    <property type="entry name" value="beta-beta-alpha zinc fingers"/>
    <property type="match status" value="3"/>
</dbReference>
<evidence type="ECO:0000256" key="5">
    <source>
        <dbReference type="ARBA" id="ARBA00022833"/>
    </source>
</evidence>
<dbReference type="Gene3D" id="3.30.160.60">
    <property type="entry name" value="Classic Zinc Finger"/>
    <property type="match status" value="4"/>
</dbReference>
<keyword evidence="4 7" id="KW-0863">Zinc-finger</keyword>
<dbReference type="Pfam" id="PF00096">
    <property type="entry name" value="zf-C2H2"/>
    <property type="match status" value="3"/>
</dbReference>
<feature type="chain" id="PRO_5044773097" description="C2H2-type domain-containing protein" evidence="8">
    <location>
        <begin position="26"/>
        <end position="410"/>
    </location>
</feature>
<comment type="caution">
    <text evidence="10">The sequence shown here is derived from an EMBL/GenBank/DDBJ whole genome shotgun (WGS) entry which is preliminary data.</text>
</comment>
<dbReference type="PANTHER" id="PTHR24379:SF121">
    <property type="entry name" value="C2H2-TYPE DOMAIN-CONTAINING PROTEIN"/>
    <property type="match status" value="1"/>
</dbReference>
<name>A0ABD1DUX2_CULPP</name>
<proteinExistence type="predicted"/>
<dbReference type="SMART" id="SM00355">
    <property type="entry name" value="ZnF_C2H2"/>
    <property type="match status" value="6"/>
</dbReference>
<accession>A0ABD1DUX2</accession>
<dbReference type="FunFam" id="3.30.160.60:FF:000870">
    <property type="entry name" value="zinc finger protein 197 isoform X1"/>
    <property type="match status" value="1"/>
</dbReference>
<dbReference type="GO" id="GO:0005634">
    <property type="term" value="C:nucleus"/>
    <property type="evidence" value="ECO:0007669"/>
    <property type="project" value="UniProtKB-SubCell"/>
</dbReference>
<dbReference type="Proteomes" id="UP001562425">
    <property type="component" value="Unassembled WGS sequence"/>
</dbReference>
<evidence type="ECO:0000256" key="7">
    <source>
        <dbReference type="PROSITE-ProRule" id="PRU00042"/>
    </source>
</evidence>
<keyword evidence="11" id="KW-1185">Reference proteome</keyword>
<dbReference type="AlphaFoldDB" id="A0ABD1DUX2"/>
<feature type="signal peptide" evidence="8">
    <location>
        <begin position="1"/>
        <end position="25"/>
    </location>
</feature>
<keyword evidence="8" id="KW-0732">Signal</keyword>
<feature type="domain" description="C2H2-type" evidence="9">
    <location>
        <begin position="326"/>
        <end position="353"/>
    </location>
</feature>
<feature type="domain" description="C2H2-type" evidence="9">
    <location>
        <begin position="354"/>
        <end position="381"/>
    </location>
</feature>
<evidence type="ECO:0000256" key="3">
    <source>
        <dbReference type="ARBA" id="ARBA00022737"/>
    </source>
</evidence>
<evidence type="ECO:0000256" key="8">
    <source>
        <dbReference type="SAM" id="SignalP"/>
    </source>
</evidence>
<dbReference type="EMBL" id="JBEHCU010001425">
    <property type="protein sequence ID" value="KAL1403540.1"/>
    <property type="molecule type" value="Genomic_DNA"/>
</dbReference>
<dbReference type="PROSITE" id="PS00028">
    <property type="entry name" value="ZINC_FINGER_C2H2_1"/>
    <property type="match status" value="4"/>
</dbReference>
<keyword evidence="2" id="KW-0479">Metal-binding</keyword>
<keyword evidence="3" id="KW-0677">Repeat</keyword>
<evidence type="ECO:0000256" key="4">
    <source>
        <dbReference type="ARBA" id="ARBA00022771"/>
    </source>
</evidence>
<evidence type="ECO:0000259" key="9">
    <source>
        <dbReference type="PROSITE" id="PS50157"/>
    </source>
</evidence>
<evidence type="ECO:0000256" key="2">
    <source>
        <dbReference type="ARBA" id="ARBA00022723"/>
    </source>
</evidence>